<keyword evidence="1" id="KW-0472">Membrane</keyword>
<keyword evidence="1" id="KW-1133">Transmembrane helix</keyword>
<dbReference type="EMBL" id="JACIIX010000007">
    <property type="protein sequence ID" value="MBB6210639.1"/>
    <property type="molecule type" value="Genomic_DNA"/>
</dbReference>
<feature type="transmembrane region" description="Helical" evidence="1">
    <location>
        <begin position="20"/>
        <end position="38"/>
    </location>
</feature>
<gene>
    <name evidence="2" type="ORF">FHS48_002064</name>
</gene>
<dbReference type="RefSeq" id="WP_184263470.1">
    <property type="nucleotide sequence ID" value="NZ_JACIIX010000007.1"/>
</dbReference>
<comment type="caution">
    <text evidence="2">The sequence shown here is derived from an EMBL/GenBank/DDBJ whole genome shotgun (WGS) entry which is preliminary data.</text>
</comment>
<reference evidence="2 3" key="1">
    <citation type="submission" date="2020-08" db="EMBL/GenBank/DDBJ databases">
        <title>Genomic Encyclopedia of Type Strains, Phase IV (KMG-IV): sequencing the most valuable type-strain genomes for metagenomic binning, comparative biology and taxonomic classification.</title>
        <authorList>
            <person name="Goeker M."/>
        </authorList>
    </citation>
    <scope>NUCLEOTIDE SEQUENCE [LARGE SCALE GENOMIC DNA]</scope>
    <source>
        <strain evidence="2 3">DSM 11590</strain>
    </source>
</reference>
<evidence type="ECO:0000313" key="3">
    <source>
        <dbReference type="Proteomes" id="UP000544872"/>
    </source>
</evidence>
<feature type="transmembrane region" description="Helical" evidence="1">
    <location>
        <begin position="44"/>
        <end position="62"/>
    </location>
</feature>
<keyword evidence="1" id="KW-0812">Transmembrane</keyword>
<evidence type="ECO:0000256" key="1">
    <source>
        <dbReference type="SAM" id="Phobius"/>
    </source>
</evidence>
<proteinExistence type="predicted"/>
<evidence type="ECO:0000313" key="2">
    <source>
        <dbReference type="EMBL" id="MBB6210639.1"/>
    </source>
</evidence>
<name>A0A7W9ZIB1_NOVIT</name>
<organism evidence="2 3">
    <name type="scientific">Novispirillum itersonii</name>
    <name type="common">Aquaspirillum itersonii</name>
    <dbReference type="NCBI Taxonomy" id="189"/>
    <lineage>
        <taxon>Bacteria</taxon>
        <taxon>Pseudomonadati</taxon>
        <taxon>Pseudomonadota</taxon>
        <taxon>Alphaproteobacteria</taxon>
        <taxon>Rhodospirillales</taxon>
        <taxon>Novispirillaceae</taxon>
        <taxon>Novispirillum</taxon>
    </lineage>
</organism>
<protein>
    <submittedName>
        <fullName evidence="2">Uncharacterized protein</fullName>
    </submittedName>
</protein>
<dbReference type="AlphaFoldDB" id="A0A7W9ZIB1"/>
<accession>A0A7W9ZIB1</accession>
<dbReference type="Proteomes" id="UP000544872">
    <property type="component" value="Unassembled WGS sequence"/>
</dbReference>
<keyword evidence="3" id="KW-1185">Reference proteome</keyword>
<sequence>MKAASAVLVQSQRQIMVIGLPPRLIGLTIGIGFLPGFLGAVIPFAKMLVIPTIIVVGVFFWQQVRRDPHYDRVLLLAPRFWRRGLRRPGSSRIRHLIAGVRHVG</sequence>